<keyword evidence="2" id="KW-1185">Reference proteome</keyword>
<dbReference type="AlphaFoldDB" id="A0A0D8J5C5"/>
<evidence type="ECO:0000313" key="2">
    <source>
        <dbReference type="Proteomes" id="UP000032544"/>
    </source>
</evidence>
<gene>
    <name evidence="1" type="ORF">LH29_24160</name>
</gene>
<organism evidence="1 2">
    <name type="scientific">Draconibacterium sediminis</name>
    <dbReference type="NCBI Taxonomy" id="1544798"/>
    <lineage>
        <taxon>Bacteria</taxon>
        <taxon>Pseudomonadati</taxon>
        <taxon>Bacteroidota</taxon>
        <taxon>Bacteroidia</taxon>
        <taxon>Marinilabiliales</taxon>
        <taxon>Prolixibacteraceae</taxon>
        <taxon>Draconibacterium</taxon>
    </lineage>
</organism>
<dbReference type="EMBL" id="JRHC01000010">
    <property type="protein sequence ID" value="KJF41701.1"/>
    <property type="molecule type" value="Genomic_DNA"/>
</dbReference>
<reference evidence="1 2" key="1">
    <citation type="submission" date="2014-09" db="EMBL/GenBank/DDBJ databases">
        <title>Draft Genome Sequence of Draconibacterium sp. JN14CK-3.</title>
        <authorList>
            <person name="Dong C."/>
            <person name="Lai Q."/>
            <person name="Shao Z."/>
        </authorList>
    </citation>
    <scope>NUCLEOTIDE SEQUENCE [LARGE SCALE GENOMIC DNA]</scope>
    <source>
        <strain evidence="1 2">JN14CK-3</strain>
    </source>
</reference>
<dbReference type="Proteomes" id="UP000032544">
    <property type="component" value="Unassembled WGS sequence"/>
</dbReference>
<evidence type="ECO:0000313" key="1">
    <source>
        <dbReference type="EMBL" id="KJF41701.1"/>
    </source>
</evidence>
<comment type="caution">
    <text evidence="1">The sequence shown here is derived from an EMBL/GenBank/DDBJ whole genome shotgun (WGS) entry which is preliminary data.</text>
</comment>
<proteinExistence type="predicted"/>
<protein>
    <submittedName>
        <fullName evidence="1">Uncharacterized protein</fullName>
    </submittedName>
</protein>
<accession>A0A0D8J5C5</accession>
<name>A0A0D8J5C5_9BACT</name>
<sequence>MCFIFKSLFKISDYPYSNGNFFLSANDRIYRRKFCAFFSFISTKTTKTKKAIRQLTDGFELKLLLFYYCD</sequence>